<evidence type="ECO:0000313" key="2">
    <source>
        <dbReference type="Proteomes" id="UP000790347"/>
    </source>
</evidence>
<sequence length="72" mass="8270">MATTASMCLEFASITHSPYSVNFIRYIEAKACACFTIIIINQPVFVYKSDRVHKLVRIKIMLIMVDIIFQPN</sequence>
<dbReference type="EMBL" id="ASGP02000003">
    <property type="protein sequence ID" value="KAH9516029.1"/>
    <property type="molecule type" value="Genomic_DNA"/>
</dbReference>
<organism evidence="1 2">
    <name type="scientific">Dermatophagoides farinae</name>
    <name type="common">American house dust mite</name>
    <dbReference type="NCBI Taxonomy" id="6954"/>
    <lineage>
        <taxon>Eukaryota</taxon>
        <taxon>Metazoa</taxon>
        <taxon>Ecdysozoa</taxon>
        <taxon>Arthropoda</taxon>
        <taxon>Chelicerata</taxon>
        <taxon>Arachnida</taxon>
        <taxon>Acari</taxon>
        <taxon>Acariformes</taxon>
        <taxon>Sarcoptiformes</taxon>
        <taxon>Astigmata</taxon>
        <taxon>Psoroptidia</taxon>
        <taxon>Analgoidea</taxon>
        <taxon>Pyroglyphidae</taxon>
        <taxon>Dermatophagoidinae</taxon>
        <taxon>Dermatophagoides</taxon>
    </lineage>
</organism>
<proteinExistence type="predicted"/>
<accession>A0A922L5D7</accession>
<dbReference type="AlphaFoldDB" id="A0A922L5D7"/>
<protein>
    <submittedName>
        <fullName evidence="1">Uncharacterized protein</fullName>
    </submittedName>
</protein>
<name>A0A922L5D7_DERFA</name>
<keyword evidence="2" id="KW-1185">Reference proteome</keyword>
<gene>
    <name evidence="1" type="ORF">DERF_006793</name>
</gene>
<reference evidence="1" key="1">
    <citation type="submission" date="2013-05" db="EMBL/GenBank/DDBJ databases">
        <authorList>
            <person name="Yim A.K.Y."/>
            <person name="Chan T.F."/>
            <person name="Ji K.M."/>
            <person name="Liu X.Y."/>
            <person name="Zhou J.W."/>
            <person name="Li R.Q."/>
            <person name="Yang K.Y."/>
            <person name="Li J."/>
            <person name="Li M."/>
            <person name="Law P.T.W."/>
            <person name="Wu Y.L."/>
            <person name="Cai Z.L."/>
            <person name="Qin H."/>
            <person name="Bao Y."/>
            <person name="Leung R.K.K."/>
            <person name="Ng P.K.S."/>
            <person name="Zou J."/>
            <person name="Zhong X.J."/>
            <person name="Ran P.X."/>
            <person name="Zhong N.S."/>
            <person name="Liu Z.G."/>
            <person name="Tsui S.K.W."/>
        </authorList>
    </citation>
    <scope>NUCLEOTIDE SEQUENCE</scope>
    <source>
        <strain evidence="1">Derf</strain>
        <tissue evidence="1">Whole organism</tissue>
    </source>
</reference>
<comment type="caution">
    <text evidence="1">The sequence shown here is derived from an EMBL/GenBank/DDBJ whole genome shotgun (WGS) entry which is preliminary data.</text>
</comment>
<evidence type="ECO:0000313" key="1">
    <source>
        <dbReference type="EMBL" id="KAH9516029.1"/>
    </source>
</evidence>
<dbReference type="Proteomes" id="UP000790347">
    <property type="component" value="Unassembled WGS sequence"/>
</dbReference>
<reference evidence="1" key="2">
    <citation type="journal article" date="2022" name="Res Sq">
        <title>Comparative Genomics Reveals Insights into the Divergent Evolution of Astigmatic Mites and Household Pest Adaptations.</title>
        <authorList>
            <person name="Xiong Q."/>
            <person name="Wan A.T.-Y."/>
            <person name="Liu X.-Y."/>
            <person name="Fung C.S.-H."/>
            <person name="Xiao X."/>
            <person name="Malainual N."/>
            <person name="Hou J."/>
            <person name="Wang L."/>
            <person name="Wang M."/>
            <person name="Yang K."/>
            <person name="Cui Y."/>
            <person name="Leung E."/>
            <person name="Nong W."/>
            <person name="Shin S.-K."/>
            <person name="Au S."/>
            <person name="Jeong K.Y."/>
            <person name="Chew F.T."/>
            <person name="Hui J."/>
            <person name="Leung T.F."/>
            <person name="Tungtrongchitr A."/>
            <person name="Zhong N."/>
            <person name="Liu Z."/>
            <person name="Tsui S."/>
        </authorList>
    </citation>
    <scope>NUCLEOTIDE SEQUENCE</scope>
    <source>
        <strain evidence="1">Derf</strain>
        <tissue evidence="1">Whole organism</tissue>
    </source>
</reference>